<dbReference type="Pfam" id="PF00989">
    <property type="entry name" value="PAS"/>
    <property type="match status" value="1"/>
</dbReference>
<dbReference type="CDD" id="cd00130">
    <property type="entry name" value="PAS"/>
    <property type="match status" value="2"/>
</dbReference>
<dbReference type="EnsemblMetazoa" id="SMAR013894-RA">
    <property type="protein sequence ID" value="SMAR013894-PA"/>
    <property type="gene ID" value="SMAR013894"/>
</dbReference>
<dbReference type="NCBIfam" id="TIGR00229">
    <property type="entry name" value="sensory_box"/>
    <property type="match status" value="1"/>
</dbReference>
<dbReference type="OMA" id="LDRAFCI"/>
<keyword evidence="5" id="KW-0804">Transcription</keyword>
<dbReference type="HOGENOM" id="CLU_009542_0_1_1"/>
<dbReference type="STRING" id="126957.T1JJ64"/>
<dbReference type="GO" id="GO:0000981">
    <property type="term" value="F:DNA-binding transcription factor activity, RNA polymerase II-specific"/>
    <property type="evidence" value="ECO:0007669"/>
    <property type="project" value="TreeGrafter"/>
</dbReference>
<feature type="compositionally biased region" description="Low complexity" evidence="7">
    <location>
        <begin position="498"/>
        <end position="512"/>
    </location>
</feature>
<dbReference type="SMART" id="SM00086">
    <property type="entry name" value="PAC"/>
    <property type="match status" value="1"/>
</dbReference>
<feature type="compositionally biased region" description="Gly residues" evidence="7">
    <location>
        <begin position="592"/>
        <end position="603"/>
    </location>
</feature>
<dbReference type="GO" id="GO:0010557">
    <property type="term" value="P:positive regulation of macromolecule biosynthetic process"/>
    <property type="evidence" value="ECO:0007669"/>
    <property type="project" value="UniProtKB-ARBA"/>
</dbReference>
<dbReference type="SMART" id="SM00091">
    <property type="entry name" value="PAS"/>
    <property type="match status" value="2"/>
</dbReference>
<feature type="domain" description="PAS" evidence="8">
    <location>
        <begin position="230"/>
        <end position="277"/>
    </location>
</feature>
<dbReference type="eggNOG" id="KOG3558">
    <property type="taxonomic scope" value="Eukaryota"/>
</dbReference>
<dbReference type="EMBL" id="JH431265">
    <property type="status" value="NOT_ANNOTATED_CDS"/>
    <property type="molecule type" value="Genomic_DNA"/>
</dbReference>
<feature type="compositionally biased region" description="Low complexity" evidence="7">
    <location>
        <begin position="574"/>
        <end position="591"/>
    </location>
</feature>
<dbReference type="GO" id="GO:0000977">
    <property type="term" value="F:RNA polymerase II transcription regulatory region sequence-specific DNA binding"/>
    <property type="evidence" value="ECO:0007669"/>
    <property type="project" value="TreeGrafter"/>
</dbReference>
<sequence>FKQKVLLIKLRGCSYGALRDAVIVVTGGPSRPRTTAAVAMEVFEQHQGTHILQSLDGFAFALASDGRFLYISETVSIYLGLSQVEMTGSSVFDYIHQQDHAELAEQLGIALTQGQPYPSPGSTVSDEGSSSSTSLMTLGGNTAYKGLDRAFCIRMKSTLTKRGCHFKSSGFRVVLVLCHMRPQYTFSHNRKQSSTLMGMVALAIALPPPSVNEVRLESDMFVTRLTFDFKIAHCEPRVSELLDYTAEELTGKNMYILCHGEDVNKVRKCHLDLINKGQVMSSYYRVINKNGGYTWVQTCATVVCNSKTSEEQSIICVNYVLSGIEYEDCVMDTSQMVSQLQSRKPDDPSNDFSKTDSPDTDTDGKDGSDGPHRDPERSHSPHIRDDKSSEGTDDIQHISQRMGKKRPNRGQNGVQNSDTYIEQSSVDSMEQNGVEIVNEPENFSEKERIEDKGSEDEPSHHRRRLVTASVASSPPPCPSALNKKRRRKYHTQVDGSLTADGGAESAAESTSSRDGSGRELVLTRENSVKKALLSPAHTPSLSEGPSPKSSDGMDSNDSNAAHQQGRIWRKTGTSSGAVSSFSSYSDLNSGSAAGGNGTGGVGSGSASSSSVKELEDAMNKHLPLLKEPGMEAGAYSQQQRSTIQWIGAQQSPSLPASTLLRQLYANRESVIRSNVHATRPTYYAPDMQGTLPTPPANEPYPDQSQFVLPPKMAAAHVAAAADAAYPAAVLGGYASTPVTVSSYADAYNAMTPPSSVSPREKIHSSFGDGASYSDATAHLRHYSTSEAGTVQPLPLKPQVYTMHPGLDPSQYPGHPQQSLSAEQQQFYAHHSSSFHIYHPTANKAVPPGSYADSLKNGTASWYSQTNS</sequence>
<feature type="compositionally biased region" description="Polar residues" evidence="7">
    <location>
        <begin position="409"/>
        <end position="431"/>
    </location>
</feature>
<evidence type="ECO:0000256" key="6">
    <source>
        <dbReference type="ARBA" id="ARBA00023242"/>
    </source>
</evidence>
<evidence type="ECO:0000313" key="9">
    <source>
        <dbReference type="EnsemblMetazoa" id="SMAR013894-PA"/>
    </source>
</evidence>
<feature type="region of interest" description="Disordered" evidence="7">
    <location>
        <begin position="337"/>
        <end position="615"/>
    </location>
</feature>
<evidence type="ECO:0000259" key="8">
    <source>
        <dbReference type="PROSITE" id="PS50112"/>
    </source>
</evidence>
<keyword evidence="3" id="KW-0805">Transcription regulation</keyword>
<reference evidence="9" key="2">
    <citation type="submission" date="2015-02" db="UniProtKB">
        <authorList>
            <consortium name="EnsemblMetazoa"/>
        </authorList>
    </citation>
    <scope>IDENTIFICATION</scope>
</reference>
<name>T1JJ64_STRMM</name>
<feature type="compositionally biased region" description="Basic and acidic residues" evidence="7">
    <location>
        <begin position="343"/>
        <end position="396"/>
    </location>
</feature>
<protein>
    <recommendedName>
        <fullName evidence="8">PAS domain-containing protein</fullName>
    </recommendedName>
</protein>
<evidence type="ECO:0000313" key="10">
    <source>
        <dbReference type="Proteomes" id="UP000014500"/>
    </source>
</evidence>
<dbReference type="InterPro" id="IPR035965">
    <property type="entry name" value="PAS-like_dom_sf"/>
</dbReference>
<dbReference type="Gene3D" id="3.30.450.20">
    <property type="entry name" value="PAS domain"/>
    <property type="match status" value="2"/>
</dbReference>
<accession>T1JJ64</accession>
<feature type="compositionally biased region" description="Basic and acidic residues" evidence="7">
    <location>
        <begin position="443"/>
        <end position="459"/>
    </location>
</feature>
<evidence type="ECO:0000256" key="2">
    <source>
        <dbReference type="ARBA" id="ARBA00022737"/>
    </source>
</evidence>
<proteinExistence type="predicted"/>
<dbReference type="Pfam" id="PF08447">
    <property type="entry name" value="PAS_3"/>
    <property type="match status" value="1"/>
</dbReference>
<dbReference type="FunFam" id="3.30.450.20:FF:000025">
    <property type="entry name" value="Neuronal PAS domain protein 3 isoform 1"/>
    <property type="match status" value="1"/>
</dbReference>
<dbReference type="GO" id="GO:0005634">
    <property type="term" value="C:nucleus"/>
    <property type="evidence" value="ECO:0007669"/>
    <property type="project" value="UniProtKB-SubCell"/>
</dbReference>
<dbReference type="FunFam" id="3.30.450.20:FF:000054">
    <property type="entry name" value="Trachealess, isoform D"/>
    <property type="match status" value="1"/>
</dbReference>
<feature type="compositionally biased region" description="Polar residues" evidence="7">
    <location>
        <begin position="537"/>
        <end position="562"/>
    </location>
</feature>
<dbReference type="InterPro" id="IPR001610">
    <property type="entry name" value="PAC"/>
</dbReference>
<evidence type="ECO:0000256" key="4">
    <source>
        <dbReference type="ARBA" id="ARBA00023125"/>
    </source>
</evidence>
<keyword evidence="4" id="KW-0238">DNA-binding</keyword>
<evidence type="ECO:0000256" key="3">
    <source>
        <dbReference type="ARBA" id="ARBA00023015"/>
    </source>
</evidence>
<evidence type="ECO:0000256" key="1">
    <source>
        <dbReference type="ARBA" id="ARBA00004123"/>
    </source>
</evidence>
<dbReference type="InterPro" id="IPR000014">
    <property type="entry name" value="PAS"/>
</dbReference>
<keyword evidence="2" id="KW-0677">Repeat</keyword>
<dbReference type="PROSITE" id="PS50112">
    <property type="entry name" value="PAS"/>
    <property type="match status" value="2"/>
</dbReference>
<evidence type="ECO:0000256" key="7">
    <source>
        <dbReference type="SAM" id="MobiDB-lite"/>
    </source>
</evidence>
<organism evidence="9 10">
    <name type="scientific">Strigamia maritima</name>
    <name type="common">European centipede</name>
    <name type="synonym">Geophilus maritimus</name>
    <dbReference type="NCBI Taxonomy" id="126957"/>
    <lineage>
        <taxon>Eukaryota</taxon>
        <taxon>Metazoa</taxon>
        <taxon>Ecdysozoa</taxon>
        <taxon>Arthropoda</taxon>
        <taxon>Myriapoda</taxon>
        <taxon>Chilopoda</taxon>
        <taxon>Pleurostigmophora</taxon>
        <taxon>Geophilomorpha</taxon>
        <taxon>Linotaeniidae</taxon>
        <taxon>Strigamia</taxon>
    </lineage>
</organism>
<dbReference type="PANTHER" id="PTHR23043:SF26">
    <property type="entry name" value="PROTEIN TRACHEALESS"/>
    <property type="match status" value="1"/>
</dbReference>
<dbReference type="PANTHER" id="PTHR23043">
    <property type="entry name" value="HYPOXIA-INDUCIBLE FACTOR 1 ALPHA"/>
    <property type="match status" value="1"/>
</dbReference>
<reference evidence="10" key="1">
    <citation type="submission" date="2011-05" db="EMBL/GenBank/DDBJ databases">
        <authorList>
            <person name="Richards S.R."/>
            <person name="Qu J."/>
            <person name="Jiang H."/>
            <person name="Jhangiani S.N."/>
            <person name="Agravi P."/>
            <person name="Goodspeed R."/>
            <person name="Gross S."/>
            <person name="Mandapat C."/>
            <person name="Jackson L."/>
            <person name="Mathew T."/>
            <person name="Pu L."/>
            <person name="Thornton R."/>
            <person name="Saada N."/>
            <person name="Wilczek-Boney K.B."/>
            <person name="Lee S."/>
            <person name="Kovar C."/>
            <person name="Wu Y."/>
            <person name="Scherer S.E."/>
            <person name="Worley K.C."/>
            <person name="Muzny D.M."/>
            <person name="Gibbs R."/>
        </authorList>
    </citation>
    <scope>NUCLEOTIDE SEQUENCE</scope>
    <source>
        <strain evidence="10">Brora</strain>
    </source>
</reference>
<comment type="subcellular location">
    <subcellularLocation>
        <location evidence="1">Nucleus</location>
    </subcellularLocation>
</comment>
<dbReference type="AlphaFoldDB" id="T1JJ64"/>
<dbReference type="SUPFAM" id="SSF55785">
    <property type="entry name" value="PYP-like sensor domain (PAS domain)"/>
    <property type="match status" value="2"/>
</dbReference>
<keyword evidence="10" id="KW-1185">Reference proteome</keyword>
<keyword evidence="6" id="KW-0539">Nucleus</keyword>
<evidence type="ECO:0000256" key="5">
    <source>
        <dbReference type="ARBA" id="ARBA00023163"/>
    </source>
</evidence>
<dbReference type="InterPro" id="IPR013655">
    <property type="entry name" value="PAS_fold_3"/>
</dbReference>
<dbReference type="PhylomeDB" id="T1JJ64"/>
<feature type="domain" description="PAS" evidence="8">
    <location>
        <begin position="44"/>
        <end position="114"/>
    </location>
</feature>
<dbReference type="Proteomes" id="UP000014500">
    <property type="component" value="Unassembled WGS sequence"/>
</dbReference>
<dbReference type="InterPro" id="IPR013767">
    <property type="entry name" value="PAS_fold"/>
</dbReference>